<dbReference type="PANTHER" id="PTHR45266:SF3">
    <property type="entry name" value="OXALOACETATE DECARBOXYLASE ALPHA CHAIN"/>
    <property type="match status" value="1"/>
</dbReference>
<dbReference type="PROSITE" id="PS50968">
    <property type="entry name" value="BIOTINYL_LIPOYL"/>
    <property type="match status" value="1"/>
</dbReference>
<dbReference type="Gene3D" id="2.40.50.100">
    <property type="match status" value="1"/>
</dbReference>
<dbReference type="AlphaFoldDB" id="A0A250I9V3"/>
<proteinExistence type="predicted"/>
<dbReference type="Proteomes" id="UP000217289">
    <property type="component" value="Chromosome"/>
</dbReference>
<reference evidence="12 13" key="1">
    <citation type="submission" date="2017-06" db="EMBL/GenBank/DDBJ databases">
        <authorList>
            <person name="Kim H.J."/>
            <person name="Triplett B.A."/>
        </authorList>
    </citation>
    <scope>NUCLEOTIDE SEQUENCE [LARGE SCALE GENOMIC DNA]</scope>
    <source>
        <strain evidence="12 13">DSM 14713</strain>
    </source>
</reference>
<dbReference type="GO" id="GO:0009317">
    <property type="term" value="C:acetyl-CoA carboxylase complex"/>
    <property type="evidence" value="ECO:0007669"/>
    <property type="project" value="InterPro"/>
</dbReference>
<evidence type="ECO:0000313" key="12">
    <source>
        <dbReference type="EMBL" id="ATB27978.1"/>
    </source>
</evidence>
<feature type="region of interest" description="Disordered" evidence="10">
    <location>
        <begin position="1"/>
        <end position="20"/>
    </location>
</feature>
<dbReference type="OrthoDB" id="9811735at2"/>
<evidence type="ECO:0000256" key="6">
    <source>
        <dbReference type="ARBA" id="ARBA00023098"/>
    </source>
</evidence>
<dbReference type="InterPro" id="IPR001249">
    <property type="entry name" value="AcCoA_biotinCC"/>
</dbReference>
<dbReference type="InterPro" id="IPR050709">
    <property type="entry name" value="Biotin_Carboxyl_Carrier/Decarb"/>
</dbReference>
<keyword evidence="4 9" id="KW-0444">Lipid biosynthesis</keyword>
<evidence type="ECO:0000256" key="4">
    <source>
        <dbReference type="ARBA" id="ARBA00022516"/>
    </source>
</evidence>
<dbReference type="InterPro" id="IPR000089">
    <property type="entry name" value="Biotin_lipoyl"/>
</dbReference>
<dbReference type="GO" id="GO:0006633">
    <property type="term" value="P:fatty acid biosynthetic process"/>
    <property type="evidence" value="ECO:0007669"/>
    <property type="project" value="UniProtKB-UniPathway"/>
</dbReference>
<evidence type="ECO:0000313" key="13">
    <source>
        <dbReference type="Proteomes" id="UP000217289"/>
    </source>
</evidence>
<dbReference type="Pfam" id="PF00364">
    <property type="entry name" value="Biotin_lipoyl"/>
    <property type="match status" value="1"/>
</dbReference>
<comment type="pathway">
    <text evidence="2 9">Lipid metabolism; fatty acid biosynthesis.</text>
</comment>
<evidence type="ECO:0000256" key="8">
    <source>
        <dbReference type="ARBA" id="ARBA00023267"/>
    </source>
</evidence>
<dbReference type="RefSeq" id="WP_095976708.1">
    <property type="nucleotide sequence ID" value="NZ_CP022163.1"/>
</dbReference>
<evidence type="ECO:0000259" key="11">
    <source>
        <dbReference type="PROSITE" id="PS50968"/>
    </source>
</evidence>
<dbReference type="GO" id="GO:0003989">
    <property type="term" value="F:acetyl-CoA carboxylase activity"/>
    <property type="evidence" value="ECO:0007669"/>
    <property type="project" value="InterPro"/>
</dbReference>
<dbReference type="NCBIfam" id="TIGR00531">
    <property type="entry name" value="BCCP"/>
    <property type="match status" value="1"/>
</dbReference>
<dbReference type="SUPFAM" id="SSF51230">
    <property type="entry name" value="Single hybrid motif"/>
    <property type="match status" value="1"/>
</dbReference>
<organism evidence="12 13">
    <name type="scientific">Melittangium boletus DSM 14713</name>
    <dbReference type="NCBI Taxonomy" id="1294270"/>
    <lineage>
        <taxon>Bacteria</taxon>
        <taxon>Pseudomonadati</taxon>
        <taxon>Myxococcota</taxon>
        <taxon>Myxococcia</taxon>
        <taxon>Myxococcales</taxon>
        <taxon>Cystobacterineae</taxon>
        <taxon>Archangiaceae</taxon>
        <taxon>Melittangium</taxon>
    </lineage>
</organism>
<gene>
    <name evidence="12" type="ORF">MEBOL_001423</name>
</gene>
<comment type="function">
    <text evidence="1 9">This protein is a component of the acetyl coenzyme A carboxylase complex; first, biotin carboxylase catalyzes the carboxylation of the carrier protein and then the transcarboxylase transfers the carboxyl group to form malonyl-CoA.</text>
</comment>
<evidence type="ECO:0000256" key="7">
    <source>
        <dbReference type="ARBA" id="ARBA00023160"/>
    </source>
</evidence>
<feature type="domain" description="Lipoyl-binding" evidence="11">
    <location>
        <begin position="118"/>
        <end position="194"/>
    </location>
</feature>
<dbReference type="EMBL" id="CP022163">
    <property type="protein sequence ID" value="ATB27978.1"/>
    <property type="molecule type" value="Genomic_DNA"/>
</dbReference>
<evidence type="ECO:0000256" key="1">
    <source>
        <dbReference type="ARBA" id="ARBA00003761"/>
    </source>
</evidence>
<dbReference type="PANTHER" id="PTHR45266">
    <property type="entry name" value="OXALOACETATE DECARBOXYLASE ALPHA CHAIN"/>
    <property type="match status" value="1"/>
</dbReference>
<dbReference type="CDD" id="cd06850">
    <property type="entry name" value="biotinyl_domain"/>
    <property type="match status" value="1"/>
</dbReference>
<dbReference type="FunFam" id="2.40.50.100:FF:000003">
    <property type="entry name" value="Acetyl-CoA carboxylase biotin carboxyl carrier protein"/>
    <property type="match status" value="1"/>
</dbReference>
<keyword evidence="13" id="KW-1185">Reference proteome</keyword>
<name>A0A250I9V3_9BACT</name>
<keyword evidence="8 9" id="KW-0092">Biotin</keyword>
<keyword evidence="5 9" id="KW-0276">Fatty acid metabolism</keyword>
<dbReference type="InterPro" id="IPR011053">
    <property type="entry name" value="Single_hybrid_motif"/>
</dbReference>
<sequence>MASKRKAIRTESAPVARSESVRVEGNTTSLDVESLRQIVEILEASEVTRLVWQRGDERLLIRRGPVPAPTIVHAAPISPSVSPAPVMAAAPVAAAPAPAAPSAAVAAAPVAAPAEKPGHSVTSPFVGTFYRTPAPDQPSFVEVGSVVKKGQVLCIIEAMKLMNEIEADVAGRVAEILVENGQPVEFGQALFRIEPV</sequence>
<dbReference type="PROSITE" id="PS00188">
    <property type="entry name" value="BIOTIN"/>
    <property type="match status" value="1"/>
</dbReference>
<keyword evidence="7 9" id="KW-0275">Fatty acid biosynthesis</keyword>
<dbReference type="PRINTS" id="PR01071">
    <property type="entry name" value="ACOABIOTINCC"/>
</dbReference>
<dbReference type="InterPro" id="IPR001882">
    <property type="entry name" value="Biotin_BS"/>
</dbReference>
<keyword evidence="6 9" id="KW-0443">Lipid metabolism</keyword>
<dbReference type="KEGG" id="mbd:MEBOL_001423"/>
<evidence type="ECO:0000256" key="9">
    <source>
        <dbReference type="RuleBase" id="RU364072"/>
    </source>
</evidence>
<evidence type="ECO:0000256" key="3">
    <source>
        <dbReference type="ARBA" id="ARBA00017562"/>
    </source>
</evidence>
<accession>A0A250I9V3</accession>
<evidence type="ECO:0000256" key="5">
    <source>
        <dbReference type="ARBA" id="ARBA00022832"/>
    </source>
</evidence>
<evidence type="ECO:0000256" key="10">
    <source>
        <dbReference type="SAM" id="MobiDB-lite"/>
    </source>
</evidence>
<evidence type="ECO:0000256" key="2">
    <source>
        <dbReference type="ARBA" id="ARBA00005194"/>
    </source>
</evidence>
<dbReference type="NCBIfam" id="NF005457">
    <property type="entry name" value="PRK07051.1"/>
    <property type="match status" value="1"/>
</dbReference>
<protein>
    <recommendedName>
        <fullName evidence="3 9">Biotin carboxyl carrier protein of acetyl-CoA carboxylase</fullName>
    </recommendedName>
</protein>
<dbReference type="UniPathway" id="UPA00094"/>